<evidence type="ECO:0000313" key="2">
    <source>
        <dbReference type="EMBL" id="QJC56926.1"/>
    </source>
</evidence>
<sequence length="198" mass="22939">MKFINFSINKSRLWFDVFLWRMGYVWLFLVFCVLTALLVKLVFLPLQLRSERAEREAFSQLTSQRLNADKDLPLSAFTANEAAVLEQLKTVCLTQEAVSDVLRRIVQIAQNNGVALTQSQFQMHSHSLVGFRQLQVVFPIHGNYPQMRKFVEQVLLENPGVSLDQLLIRRETVDKNQAEIELRLSLWIYVENPDEASL</sequence>
<accession>A0A6H2HBS9</accession>
<dbReference type="Pfam" id="PF10741">
    <property type="entry name" value="T2SSM_b"/>
    <property type="match status" value="1"/>
</dbReference>
<keyword evidence="1" id="KW-1133">Transmembrane helix</keyword>
<keyword evidence="1" id="KW-0812">Transmembrane</keyword>
<feature type="transmembrane region" description="Helical" evidence="1">
    <location>
        <begin position="24"/>
        <end position="46"/>
    </location>
</feature>
<reference evidence="2 3" key="1">
    <citation type="submission" date="2020-04" db="EMBL/GenBank/DDBJ databases">
        <title>Complete genome of a Psychrophilic, Marine, Gas Vacuolate Bacterium Polaromonas vacuolata KCTC 22033T.</title>
        <authorList>
            <person name="Hwang K."/>
            <person name="Kim K.M."/>
        </authorList>
    </citation>
    <scope>NUCLEOTIDE SEQUENCE [LARGE SCALE GENOMIC DNA]</scope>
    <source>
        <strain evidence="2 3">KCTC 22033</strain>
    </source>
</reference>
<gene>
    <name evidence="2" type="ORF">HC248_02237</name>
</gene>
<keyword evidence="3" id="KW-1185">Reference proteome</keyword>
<dbReference type="Proteomes" id="UP000502041">
    <property type="component" value="Chromosome"/>
</dbReference>
<protein>
    <submittedName>
        <fullName evidence="2">Uncharacterized protein</fullName>
    </submittedName>
</protein>
<name>A0A6H2HBS9_9BURK</name>
<proteinExistence type="predicted"/>
<organism evidence="2 3">
    <name type="scientific">Polaromonas vacuolata</name>
    <dbReference type="NCBI Taxonomy" id="37448"/>
    <lineage>
        <taxon>Bacteria</taxon>
        <taxon>Pseudomonadati</taxon>
        <taxon>Pseudomonadota</taxon>
        <taxon>Betaproteobacteria</taxon>
        <taxon>Burkholderiales</taxon>
        <taxon>Comamonadaceae</taxon>
        <taxon>Polaromonas</taxon>
    </lineage>
</organism>
<dbReference type="InterPro" id="IPR034756">
    <property type="entry name" value="T2SSM_b"/>
</dbReference>
<dbReference type="KEGG" id="pvac:HC248_02237"/>
<dbReference type="EMBL" id="CP051461">
    <property type="protein sequence ID" value="QJC56926.1"/>
    <property type="molecule type" value="Genomic_DNA"/>
</dbReference>
<keyword evidence="1" id="KW-0472">Membrane</keyword>
<evidence type="ECO:0000313" key="3">
    <source>
        <dbReference type="Proteomes" id="UP000502041"/>
    </source>
</evidence>
<dbReference type="InterPro" id="IPR014717">
    <property type="entry name" value="Transl_elong_EF1B/ribsomal_bS6"/>
</dbReference>
<evidence type="ECO:0000256" key="1">
    <source>
        <dbReference type="SAM" id="Phobius"/>
    </source>
</evidence>
<dbReference type="Gene3D" id="3.30.70.60">
    <property type="match status" value="1"/>
</dbReference>
<dbReference type="AlphaFoldDB" id="A0A6H2HBS9"/>